<dbReference type="Proteomes" id="UP000655016">
    <property type="component" value="Unassembled WGS sequence"/>
</dbReference>
<keyword evidence="1" id="KW-0732">Signal</keyword>
<dbReference type="InterPro" id="IPR024311">
    <property type="entry name" value="Lipocalin-like"/>
</dbReference>
<evidence type="ECO:0000256" key="1">
    <source>
        <dbReference type="SAM" id="SignalP"/>
    </source>
</evidence>
<dbReference type="RefSeq" id="WP_163393724.1">
    <property type="nucleotide sequence ID" value="NZ_BMKP01000003.1"/>
</dbReference>
<sequence>MKTRNFLYVLALSFGLFATTSCSNEDNEGETIVPIQGKYELSKVGTADANGNNEVLIDAPQNATGCSKDYLELKLSNVAVIGDYDGANCNKTETTGTYVRSHNDLTITVGTTATTSDIMNLTNKELKLRNKTTGAITVYKR</sequence>
<gene>
    <name evidence="3" type="ORF">GCM10011518_19190</name>
</gene>
<name>A0ABQ1U6J6_9FLAO</name>
<accession>A0ABQ1U6J6</accession>
<feature type="signal peptide" evidence="1">
    <location>
        <begin position="1"/>
        <end position="24"/>
    </location>
</feature>
<evidence type="ECO:0000313" key="4">
    <source>
        <dbReference type="Proteomes" id="UP000655016"/>
    </source>
</evidence>
<feature type="chain" id="PRO_5046337701" description="Lipocalin-like domain-containing protein" evidence="1">
    <location>
        <begin position="25"/>
        <end position="141"/>
    </location>
</feature>
<dbReference type="EMBL" id="BMKP01000003">
    <property type="protein sequence ID" value="GGF10145.1"/>
    <property type="molecule type" value="Genomic_DNA"/>
</dbReference>
<organism evidence="3 4">
    <name type="scientific">Flavobacterium limi</name>
    <dbReference type="NCBI Taxonomy" id="2045105"/>
    <lineage>
        <taxon>Bacteria</taxon>
        <taxon>Pseudomonadati</taxon>
        <taxon>Bacteroidota</taxon>
        <taxon>Flavobacteriia</taxon>
        <taxon>Flavobacteriales</taxon>
        <taxon>Flavobacteriaceae</taxon>
        <taxon>Flavobacterium</taxon>
    </lineage>
</organism>
<protein>
    <recommendedName>
        <fullName evidence="2">Lipocalin-like domain-containing protein</fullName>
    </recommendedName>
</protein>
<evidence type="ECO:0000313" key="3">
    <source>
        <dbReference type="EMBL" id="GGF10145.1"/>
    </source>
</evidence>
<proteinExistence type="predicted"/>
<comment type="caution">
    <text evidence="3">The sequence shown here is derived from an EMBL/GenBank/DDBJ whole genome shotgun (WGS) entry which is preliminary data.</text>
</comment>
<keyword evidence="4" id="KW-1185">Reference proteome</keyword>
<dbReference type="PROSITE" id="PS51257">
    <property type="entry name" value="PROKAR_LIPOPROTEIN"/>
    <property type="match status" value="1"/>
</dbReference>
<evidence type="ECO:0000259" key="2">
    <source>
        <dbReference type="Pfam" id="PF13648"/>
    </source>
</evidence>
<reference evidence="4" key="1">
    <citation type="journal article" date="2019" name="Int. J. Syst. Evol. Microbiol.">
        <title>The Global Catalogue of Microorganisms (GCM) 10K type strain sequencing project: providing services to taxonomists for standard genome sequencing and annotation.</title>
        <authorList>
            <consortium name="The Broad Institute Genomics Platform"/>
            <consortium name="The Broad Institute Genome Sequencing Center for Infectious Disease"/>
            <person name="Wu L."/>
            <person name="Ma J."/>
        </authorList>
    </citation>
    <scope>NUCLEOTIDE SEQUENCE [LARGE SCALE GENOMIC DNA]</scope>
    <source>
        <strain evidence="4">CGMCC 1.16060</strain>
    </source>
</reference>
<feature type="domain" description="Lipocalin-like" evidence="2">
    <location>
        <begin position="35"/>
        <end position="128"/>
    </location>
</feature>
<dbReference type="Pfam" id="PF13648">
    <property type="entry name" value="Lipocalin_4"/>
    <property type="match status" value="1"/>
</dbReference>